<dbReference type="PANTHER" id="PTHR14819">
    <property type="entry name" value="GTP-BINDING"/>
    <property type="match status" value="1"/>
</dbReference>
<dbReference type="GeneID" id="107086380"/>
<dbReference type="STRING" id="28743.ENSCVAP00000014617"/>
<reference evidence="4" key="2">
    <citation type="submission" date="2025-09" db="UniProtKB">
        <authorList>
            <consortium name="Ensembl"/>
        </authorList>
    </citation>
    <scope>IDENTIFICATION</scope>
</reference>
<reference evidence="4" key="1">
    <citation type="submission" date="2025-08" db="UniProtKB">
        <authorList>
            <consortium name="Ensembl"/>
        </authorList>
    </citation>
    <scope>IDENTIFICATION</scope>
</reference>
<dbReference type="PANTHER" id="PTHR14819:SF9">
    <property type="entry name" value="UP-REGULATOR OF CELL PROLIFERATION-LIKE"/>
    <property type="match status" value="1"/>
</dbReference>
<feature type="domain" description="Interferon-induced very large GTPase 1" evidence="3">
    <location>
        <begin position="936"/>
        <end position="1053"/>
    </location>
</feature>
<name>A0A3Q2D7S4_CYPVA</name>
<evidence type="ECO:0000313" key="4">
    <source>
        <dbReference type="Ensembl" id="ENSCVAP00000014617.1"/>
    </source>
</evidence>
<dbReference type="InterPro" id="IPR030383">
    <property type="entry name" value="G_VLIG_dom"/>
</dbReference>
<evidence type="ECO:0000313" key="5">
    <source>
        <dbReference type="Proteomes" id="UP000265020"/>
    </source>
</evidence>
<dbReference type="GeneTree" id="ENSGT00940000154390"/>
<organism evidence="4 5">
    <name type="scientific">Cyprinodon variegatus</name>
    <name type="common">Sheepshead minnow</name>
    <dbReference type="NCBI Taxonomy" id="28743"/>
    <lineage>
        <taxon>Eukaryota</taxon>
        <taxon>Metazoa</taxon>
        <taxon>Chordata</taxon>
        <taxon>Craniata</taxon>
        <taxon>Vertebrata</taxon>
        <taxon>Euteleostomi</taxon>
        <taxon>Actinopterygii</taxon>
        <taxon>Neopterygii</taxon>
        <taxon>Teleostei</taxon>
        <taxon>Neoteleostei</taxon>
        <taxon>Acanthomorphata</taxon>
        <taxon>Ovalentaria</taxon>
        <taxon>Atherinomorphae</taxon>
        <taxon>Cyprinodontiformes</taxon>
        <taxon>Cyprinodontidae</taxon>
        <taxon>Cyprinodon</taxon>
    </lineage>
</organism>
<dbReference type="InterPro" id="IPR052986">
    <property type="entry name" value="VLIG_GTPase"/>
</dbReference>
<keyword evidence="5" id="KW-1185">Reference proteome</keyword>
<feature type="domain" description="VLIG-type G" evidence="2">
    <location>
        <begin position="594"/>
        <end position="825"/>
    </location>
</feature>
<dbReference type="KEGG" id="cvg:107086380"/>
<dbReference type="Ensembl" id="ENSCVAT00000022577.1">
    <property type="protein sequence ID" value="ENSCVAP00000014617.1"/>
    <property type="gene ID" value="ENSCVAG00000017288.1"/>
</dbReference>
<dbReference type="Proteomes" id="UP000265020">
    <property type="component" value="Unassembled WGS sequence"/>
</dbReference>
<accession>A0A3Q2D7S4</accession>
<evidence type="ECO:0000259" key="3">
    <source>
        <dbReference type="Pfam" id="PF25974"/>
    </source>
</evidence>
<dbReference type="OrthoDB" id="1597724at2759"/>
<evidence type="ECO:0000259" key="2">
    <source>
        <dbReference type="Pfam" id="PF25683"/>
    </source>
</evidence>
<dbReference type="Pfam" id="PF25974">
    <property type="entry name" value="URGCP_9th"/>
    <property type="match status" value="1"/>
</dbReference>
<dbReference type="CTD" id="100001880"/>
<dbReference type="RefSeq" id="XP_015232758.1">
    <property type="nucleotide sequence ID" value="XM_015377272.1"/>
</dbReference>
<dbReference type="InterPro" id="IPR058641">
    <property type="entry name" value="GVIN1_dom"/>
</dbReference>
<dbReference type="Pfam" id="PF25496">
    <property type="entry name" value="URGCP"/>
    <property type="match status" value="1"/>
</dbReference>
<dbReference type="InterPro" id="IPR057365">
    <property type="entry name" value="URGCP"/>
</dbReference>
<sequence>MSSLRVKRLSSKKKRPQTGNAVAETLQMLGLEAYSTKQLDSASVLNITTWVLENKQPLELKDLPNAFLRRLWLLSEDARSSCCQPQVDPVNSYGKLPEENLCSSEEKMQRAINPLDLITSVFLSADTFLQQEITVRMMQCKFAVPLVLPNADPEKPSQFLLWPSRGVVGQWKSHSMEQNSRIQDSNLASTPMPIVSCVKLGRCSISKSQVLNYVLKGPKSSSDTFIHRDMDGGQVPRRIANGLVEIGWYLPTGVIDIDVYPSPFVICNLRGDGSNHESCLKLLCQASSALIILCGDFKEKEIHLLKYCKEMASKLILIDVQSTERELTSITGCVGQNLEEYLGLPNGAVIRGSTFSEEEVAKNFCEILQHWAPDNLKPVTLEAAAKLALDLGLIMDEGSVCKKAMATVEEVLKGLDAGSVEFQQEQLPLQGNLWSKLGDLDREESKLRKLGTEPEPQLLKEKKDILAELSSYKIKPAMKIFIDALLTKDKIERNYFLTWLKLRLHLIQTEKINRSQESGPQKPKHLENHESEPVISIDSVSFCTDSLSQEEAKVEQENTQRENVQCGEKVQPNLPYAEESITDVSSTTKQRLYCKESFENSNAFNPQGLQPKTYTLSIEHFFREMGLIFEFTHMSKGQNVMRLPNLTADLLLSGVPLELMDGDSVNIPMCWLGCVFAELKRCLRQAQLRTRVLTVLGNHYARNAEVLSGLFGVKLPEGWRGTNKGMYLVVLNLPDDLRKEFDFDVLFLTDVEGLGFVSREIKKDTLIQDNIMATVAVGLSDVVLQNISPPAGNEFETTFNIMVNALLCAKERSAFPICQILTQDEGINCVLQASQLRRVCKILQTQEKSDINNLHALNPNSTTFVRGPWPNICLPEKVEKQYSEDVLKLKEKLFGALKRSANKSEASDFIGRLCEVWEVVKSDLFSHSLQNIDIALVFALLCIEFSQWENSLLENIEDWLMGATKKIFLTKALDATAQNVTLNELKKEAGEEVKSEVNKLKSKAESYMTTEEILKANSKRFWPILQNNIGNLQERVTEEVMQKLETINESHCSFNQIKNFEKSLETEQEFKLLALVETSKSTNLLLQDNVLEEEFEIVWKKTLSSFDFRPSETDDISARVRNVLRQNLISRDLHKHMQKLDAVGQIATSTFQICDDHFGYRSRMKHMFEDNNKQQKLEAQRVASEIIEEYKQFTANKCSLAADFSDTYITELLEMIENGLKEKTLEIRSAFEVDLKIYLCNAACQEFQKLHDRFAKDSELLTYISENKNKYEAEFIYQFRKRDQCYRVAKAFISMVIKPFVLEYINQSLGVDIANEIKSKAQQYQSPHAFQRYILEDLIKEDCFERFVEYLVSYEDFRLRKIQETVVAHLSDTTILSRTKQQRLGEIIGKIAAAISQTEECTGGVLSDTKPLLERVCLILRRDVNLDVEKELLNGPLFSITTEWGRFVKCLIELLATMRLELGKRFNQNVDVLGVLADLPVQPQDILLQTVRGCDKRCPLCKAPCEEEKIGHEVHSSLLHRPKNLLPHDLSSPPHLSCPDTSKDAYSKFMICNNLPFQDPNWRNGSDDLNNKANIYWRYVLVRFNDKFAAEFKQEQATVPEDWNQITMEEALDSLNTVFSRKESS</sequence>
<protein>
    <submittedName>
        <fullName evidence="4">GTPase, very large interferon inducible 1-like 2</fullName>
    </submittedName>
</protein>
<proteinExistence type="predicted"/>
<evidence type="ECO:0000259" key="1">
    <source>
        <dbReference type="Pfam" id="PF25496"/>
    </source>
</evidence>
<dbReference type="OMA" id="ISMVIKP"/>
<dbReference type="Pfam" id="PF25683">
    <property type="entry name" value="URGCP_GTPase"/>
    <property type="match status" value="1"/>
</dbReference>
<feature type="domain" description="Up-regulator of cell proliferation-like" evidence="1">
    <location>
        <begin position="112"/>
        <end position="411"/>
    </location>
</feature>